<feature type="compositionally biased region" description="Basic and acidic residues" evidence="1">
    <location>
        <begin position="30"/>
        <end position="39"/>
    </location>
</feature>
<feature type="compositionally biased region" description="Low complexity" evidence="1">
    <location>
        <begin position="91"/>
        <end position="102"/>
    </location>
</feature>
<sequence>MPPTDQWEVSAPAAPWRPQRTTGPTLRPAEAIKAEEPRHLSPISRLSATPPKPLPLISSAASILKGEPPPLRADSATPTPFFNRHRPLPHPLAALLPPRTAR</sequence>
<gene>
    <name evidence="2" type="ORF">E2562_032080</name>
</gene>
<proteinExistence type="predicted"/>
<accession>A0A6G1CJY0</accession>
<reference evidence="2 3" key="1">
    <citation type="submission" date="2019-11" db="EMBL/GenBank/DDBJ databases">
        <title>Whole genome sequence of Oryza granulata.</title>
        <authorList>
            <person name="Li W."/>
        </authorList>
    </citation>
    <scope>NUCLEOTIDE SEQUENCE [LARGE SCALE GENOMIC DNA]</scope>
    <source>
        <strain evidence="3">cv. Menghai</strain>
        <tissue evidence="2">Leaf</tissue>
    </source>
</reference>
<comment type="caution">
    <text evidence="2">The sequence shown here is derived from an EMBL/GenBank/DDBJ whole genome shotgun (WGS) entry which is preliminary data.</text>
</comment>
<evidence type="ECO:0000256" key="1">
    <source>
        <dbReference type="SAM" id="MobiDB-lite"/>
    </source>
</evidence>
<protein>
    <submittedName>
        <fullName evidence="2">Uncharacterized protein</fullName>
    </submittedName>
</protein>
<dbReference type="AlphaFoldDB" id="A0A6G1CJY0"/>
<evidence type="ECO:0000313" key="3">
    <source>
        <dbReference type="Proteomes" id="UP000479710"/>
    </source>
</evidence>
<organism evidence="2 3">
    <name type="scientific">Oryza meyeriana var. granulata</name>
    <dbReference type="NCBI Taxonomy" id="110450"/>
    <lineage>
        <taxon>Eukaryota</taxon>
        <taxon>Viridiplantae</taxon>
        <taxon>Streptophyta</taxon>
        <taxon>Embryophyta</taxon>
        <taxon>Tracheophyta</taxon>
        <taxon>Spermatophyta</taxon>
        <taxon>Magnoliopsida</taxon>
        <taxon>Liliopsida</taxon>
        <taxon>Poales</taxon>
        <taxon>Poaceae</taxon>
        <taxon>BOP clade</taxon>
        <taxon>Oryzoideae</taxon>
        <taxon>Oryzeae</taxon>
        <taxon>Oryzinae</taxon>
        <taxon>Oryza</taxon>
        <taxon>Oryza meyeriana</taxon>
    </lineage>
</organism>
<name>A0A6G1CJY0_9ORYZ</name>
<dbReference type="Proteomes" id="UP000479710">
    <property type="component" value="Unassembled WGS sequence"/>
</dbReference>
<keyword evidence="3" id="KW-1185">Reference proteome</keyword>
<feature type="region of interest" description="Disordered" evidence="1">
    <location>
        <begin position="1"/>
        <end position="102"/>
    </location>
</feature>
<evidence type="ECO:0000313" key="2">
    <source>
        <dbReference type="EMBL" id="KAF0900472.1"/>
    </source>
</evidence>
<dbReference type="EMBL" id="SPHZ02000009">
    <property type="protein sequence ID" value="KAF0900472.1"/>
    <property type="molecule type" value="Genomic_DNA"/>
</dbReference>